<evidence type="ECO:0000259" key="9">
    <source>
        <dbReference type="Pfam" id="PF17753"/>
    </source>
</evidence>
<keyword evidence="8" id="KW-0732">Signal</keyword>
<dbReference type="AlphaFoldDB" id="A0A6J1X3X2"/>
<evidence type="ECO:0000256" key="6">
    <source>
        <dbReference type="ARBA" id="ARBA00023295"/>
    </source>
</evidence>
<evidence type="ECO:0000313" key="12">
    <source>
        <dbReference type="RefSeq" id="XP_026760627.2"/>
    </source>
</evidence>
<dbReference type="SUPFAM" id="SSF49303">
    <property type="entry name" value="beta-Galactosidase/glucuronidase domain"/>
    <property type="match status" value="1"/>
</dbReference>
<feature type="signal peptide" evidence="8">
    <location>
        <begin position="1"/>
        <end position="20"/>
    </location>
</feature>
<dbReference type="Gene3D" id="3.20.20.80">
    <property type="entry name" value="Glycosidases"/>
    <property type="match status" value="1"/>
</dbReference>
<dbReference type="GO" id="GO:0004567">
    <property type="term" value="F:beta-mannosidase activity"/>
    <property type="evidence" value="ECO:0007669"/>
    <property type="project" value="UniProtKB-EC"/>
</dbReference>
<dbReference type="GO" id="GO:0006516">
    <property type="term" value="P:glycoprotein catabolic process"/>
    <property type="evidence" value="ECO:0007669"/>
    <property type="project" value="TreeGrafter"/>
</dbReference>
<evidence type="ECO:0000256" key="4">
    <source>
        <dbReference type="ARBA" id="ARBA00022801"/>
    </source>
</evidence>
<dbReference type="InterPro" id="IPR036156">
    <property type="entry name" value="Beta-gal/glucu_dom_sf"/>
</dbReference>
<dbReference type="SUPFAM" id="SSF49785">
    <property type="entry name" value="Galactose-binding domain-like"/>
    <property type="match status" value="1"/>
</dbReference>
<feature type="domain" description="Beta-mannosidase Ig-fold" evidence="9">
    <location>
        <begin position="829"/>
        <end position="885"/>
    </location>
</feature>
<comment type="catalytic activity">
    <reaction evidence="1">
        <text>Hydrolysis of terminal, non-reducing beta-D-mannose residues in beta-D-mannosides.</text>
        <dbReference type="EC" id="3.2.1.25"/>
    </reaction>
</comment>
<dbReference type="Gene3D" id="2.60.40.10">
    <property type="entry name" value="Immunoglobulins"/>
    <property type="match status" value="2"/>
</dbReference>
<dbReference type="Proteomes" id="UP001652740">
    <property type="component" value="Unplaced"/>
</dbReference>
<dbReference type="SUPFAM" id="SSF51445">
    <property type="entry name" value="(Trans)glycosidases"/>
    <property type="match status" value="1"/>
</dbReference>
<dbReference type="InterPro" id="IPR008979">
    <property type="entry name" value="Galactose-bd-like_sf"/>
</dbReference>
<dbReference type="FunCoup" id="A0A6J1X3X2">
    <property type="interactions" value="442"/>
</dbReference>
<dbReference type="InterPro" id="IPR054593">
    <property type="entry name" value="Beta-mannosidase-like_N2"/>
</dbReference>
<dbReference type="InterPro" id="IPR041625">
    <property type="entry name" value="Beta-mannosidase_Ig"/>
</dbReference>
<evidence type="ECO:0000259" key="10">
    <source>
        <dbReference type="Pfam" id="PF22666"/>
    </source>
</evidence>
<evidence type="ECO:0000256" key="1">
    <source>
        <dbReference type="ARBA" id="ARBA00000829"/>
    </source>
</evidence>
<accession>A0A6J1X3X2</accession>
<name>A0A6J1X3X2_GALME</name>
<dbReference type="Pfam" id="PF17753">
    <property type="entry name" value="Ig_mannosidase"/>
    <property type="match status" value="1"/>
</dbReference>
<evidence type="ECO:0000256" key="8">
    <source>
        <dbReference type="SAM" id="SignalP"/>
    </source>
</evidence>
<dbReference type="GeneID" id="113519668"/>
<dbReference type="GO" id="GO:0005764">
    <property type="term" value="C:lysosome"/>
    <property type="evidence" value="ECO:0007669"/>
    <property type="project" value="UniProtKB-SubCell"/>
</dbReference>
<dbReference type="Pfam" id="PF22666">
    <property type="entry name" value="Glyco_hydro_2_N2"/>
    <property type="match status" value="1"/>
</dbReference>
<feature type="domain" description="Beta-mannosidase-like galactose-binding" evidence="10">
    <location>
        <begin position="35"/>
        <end position="207"/>
    </location>
</feature>
<dbReference type="InterPro" id="IPR013783">
    <property type="entry name" value="Ig-like_fold"/>
</dbReference>
<dbReference type="Gene3D" id="2.60.120.260">
    <property type="entry name" value="Galactose-binding domain-like"/>
    <property type="match status" value="1"/>
</dbReference>
<evidence type="ECO:0000256" key="7">
    <source>
        <dbReference type="ARBA" id="ARBA00033445"/>
    </source>
</evidence>
<evidence type="ECO:0000256" key="5">
    <source>
        <dbReference type="ARBA" id="ARBA00023180"/>
    </source>
</evidence>
<dbReference type="InterPro" id="IPR017853">
    <property type="entry name" value="GH"/>
</dbReference>
<evidence type="ECO:0000313" key="11">
    <source>
        <dbReference type="Proteomes" id="UP001652740"/>
    </source>
</evidence>
<dbReference type="EC" id="3.2.1.25" evidence="3"/>
<feature type="chain" id="PRO_5045113567" description="beta-mannosidase" evidence="8">
    <location>
        <begin position="21"/>
        <end position="891"/>
    </location>
</feature>
<gene>
    <name evidence="12" type="primary">LOC113519668</name>
</gene>
<organism evidence="11 12">
    <name type="scientific">Galleria mellonella</name>
    <name type="common">Greater wax moth</name>
    <dbReference type="NCBI Taxonomy" id="7137"/>
    <lineage>
        <taxon>Eukaryota</taxon>
        <taxon>Metazoa</taxon>
        <taxon>Ecdysozoa</taxon>
        <taxon>Arthropoda</taxon>
        <taxon>Hexapoda</taxon>
        <taxon>Insecta</taxon>
        <taxon>Pterygota</taxon>
        <taxon>Neoptera</taxon>
        <taxon>Endopterygota</taxon>
        <taxon>Lepidoptera</taxon>
        <taxon>Glossata</taxon>
        <taxon>Ditrysia</taxon>
        <taxon>Pyraloidea</taxon>
        <taxon>Pyralidae</taxon>
        <taxon>Galleriinae</taxon>
        <taxon>Galleria</taxon>
    </lineage>
</organism>
<reference evidence="12" key="1">
    <citation type="submission" date="2025-08" db="UniProtKB">
        <authorList>
            <consortium name="RefSeq"/>
        </authorList>
    </citation>
    <scope>IDENTIFICATION</scope>
    <source>
        <tissue evidence="12">Whole larvae</tissue>
    </source>
</reference>
<evidence type="ECO:0000256" key="3">
    <source>
        <dbReference type="ARBA" id="ARBA00012754"/>
    </source>
</evidence>
<keyword evidence="4" id="KW-0378">Hydrolase</keyword>
<dbReference type="PANTHER" id="PTHR43730:SF1">
    <property type="entry name" value="BETA-MANNOSIDASE"/>
    <property type="match status" value="1"/>
</dbReference>
<sequence>MKCNVMLFIVFLFYVKLIPAACNLNLNLGSDHVVWTVKNKNGSISIPATVPGGIYSDLHKAGVIGDILAGFNDVLTRWVAYDTWTYTGLFHVTEEQLTTNVAHLVFHGLDTVAFIELNDAPVGAANNMFVRYVFDVKKHLKVGVNELKVVFQSPVEAAKQRSDKHFTLPACVPDIYNGECHANQLRKMQASFAWDWGPAFPSVGIWKPAEVEFYNGSIIRSVSTYAERKNGKWKLNIKAYLESSQEYKQIDGYLSAKLLLEGNQDVKVGKDVNVSTREDGMAEVELNITISENVVRLWWPNGYGDQPLYDLFVFFSTRGNKNEISQKHLRIGFRTIVLIQIDASTKLGNTTGGQGLVFYFEINGYPLFLKGSNWIPADILPELGYNETTVNGLLTAARDAHMSMLRVWGGGLYESDYFYERCDQLGILIWQDFLFACAMYPVDTEFLESVKTEVEQNILRLQHHPSIAVWAGNNENEGALRGNWYDTQPQFEKYKEEYIKLYVETMRPIVENLDLDNREYLVSSPSNGLESELEGYIAQNPSDPHYGDVHYYNYLADNWDMNIYPKTRFGSEYGFQSWPSLATTKTATQDPNDLRLDSEYSKHRQHNPNGNDYIVQQIDRHLKLDQNDTNYYEKFVFYSQITQAMAMKAESEYYRQNQYEWYTMGALYWQLNDVWQAPSWSGIEYGGKWKMLHYYAKWFFAPVLVSPRLLLTGDVDVYLLNDRFVPIIDAQVIVDVFNWNSLIPVKSQSYPANAPALSSNKQNFSLSMWDINRDEIFLRFTLKAEGVSSSPYNFIFPKPLKSVKGLTTPSIKIKVSNPTDRLSGKQIYYPVDVQVNTVVLFLWLETAGIEGQFEDNGFIVTNPYIRTYFITKKRISSEKLERTITHQYYIH</sequence>
<keyword evidence="6" id="KW-0326">Glycosidase</keyword>
<dbReference type="KEGG" id="gmw:113519668"/>
<protein>
    <recommendedName>
        <fullName evidence="3">beta-mannosidase</fullName>
        <ecNumber evidence="3">3.2.1.25</ecNumber>
    </recommendedName>
    <alternativeName>
        <fullName evidence="7">Mannanase</fullName>
    </alternativeName>
</protein>
<keyword evidence="5" id="KW-0325">Glycoprotein</keyword>
<dbReference type="RefSeq" id="XP_026760627.2">
    <property type="nucleotide sequence ID" value="XM_026904826.3"/>
</dbReference>
<comment type="similarity">
    <text evidence="2">Belongs to the glycosyl hydrolase 2 family.</text>
</comment>
<dbReference type="InterPro" id="IPR050887">
    <property type="entry name" value="Beta-mannosidase_GH2"/>
</dbReference>
<proteinExistence type="inferred from homology"/>
<evidence type="ECO:0000256" key="2">
    <source>
        <dbReference type="ARBA" id="ARBA00007401"/>
    </source>
</evidence>
<dbReference type="InParanoid" id="A0A6J1X3X2"/>
<keyword evidence="11" id="KW-1185">Reference proteome</keyword>
<dbReference type="PANTHER" id="PTHR43730">
    <property type="entry name" value="BETA-MANNOSIDASE"/>
    <property type="match status" value="1"/>
</dbReference>